<evidence type="ECO:0000256" key="3">
    <source>
        <dbReference type="ARBA" id="ARBA00022833"/>
    </source>
</evidence>
<evidence type="ECO:0000313" key="9">
    <source>
        <dbReference type="Proteomes" id="UP000037751"/>
    </source>
</evidence>
<feature type="repeat" description="RCC1" evidence="5">
    <location>
        <begin position="63"/>
        <end position="129"/>
    </location>
</feature>
<dbReference type="InterPro" id="IPR009091">
    <property type="entry name" value="RCC1/BLIP-II"/>
</dbReference>
<evidence type="ECO:0000256" key="1">
    <source>
        <dbReference type="ARBA" id="ARBA00022723"/>
    </source>
</evidence>
<evidence type="ECO:0000313" key="8">
    <source>
        <dbReference type="EMBL" id="KOS14305.1"/>
    </source>
</evidence>
<dbReference type="GO" id="GO:0008270">
    <property type="term" value="F:zinc ion binding"/>
    <property type="evidence" value="ECO:0007669"/>
    <property type="project" value="UniProtKB-KW"/>
</dbReference>
<dbReference type="STRING" id="77020.A0A0M9VPJ0"/>
<gene>
    <name evidence="8" type="ORF">Malapachy_4242</name>
</gene>
<reference evidence="8 9" key="1">
    <citation type="submission" date="2015-07" db="EMBL/GenBank/DDBJ databases">
        <title>Draft Genome Sequence of Malassezia furfur CBS1878 and Malassezia pachydermatis CBS1879.</title>
        <authorList>
            <person name="Triana S."/>
            <person name="Ohm R."/>
            <person name="Gonzalez A."/>
            <person name="DeCock H."/>
            <person name="Restrepo S."/>
            <person name="Celis A."/>
        </authorList>
    </citation>
    <scope>NUCLEOTIDE SEQUENCE [LARGE SCALE GENOMIC DNA]</scope>
    <source>
        <strain evidence="8 9">CBS 1879</strain>
    </source>
</reference>
<dbReference type="RefSeq" id="XP_017991937.1">
    <property type="nucleotide sequence ID" value="XM_018138693.1"/>
</dbReference>
<dbReference type="Proteomes" id="UP000037751">
    <property type="component" value="Unassembled WGS sequence"/>
</dbReference>
<protein>
    <submittedName>
        <fullName evidence="8">Rcc1 blip-ii</fullName>
    </submittedName>
</protein>
<dbReference type="VEuPathDB" id="FungiDB:Malapachy_4242"/>
<dbReference type="SUPFAM" id="SSF57903">
    <property type="entry name" value="FYVE/PHD zinc finger"/>
    <property type="match status" value="1"/>
</dbReference>
<dbReference type="EMBL" id="LGAV01000004">
    <property type="protein sequence ID" value="KOS14305.1"/>
    <property type="molecule type" value="Genomic_DNA"/>
</dbReference>
<sequence>MPATWGRVLVCGRVAADEASHGAAEAGTSLTTPHILRSVCHIRMTRVITSSVADHAVFLSVHGDAYVYGRNTEGQCGVASMPGAVDGGLWLYNATRLDRQRDFVPSLPDTVKIVGGATGATHTLLLTSQGTVYAAGSNAQGQCGLGVMPASQPFRQVDMPFSTGADPVKDMGCTRTGSVLVTTAGHVYVMGSAKHGFWGTGPLSWQSKSASEVRYATQTTPMRVPSLDAISSIACGEDHVVALSATHQVYVWGRGALSRLGCGTQWDQPQPVRIPQFARVPASEQVYAVYAGRTVTACVDNASRLWIAGTFRTQGDGSAGQSFIIYKPLPELAEYDVEQVALGADTIQCTARPTYDGAAEAGAPLQVLGWGEGALHAELGYPATTPALPDVIPVLTSLRPVRIASGRHTSYWIVEPDPSYADLPRFPDYVASSSVCLVCQRGGDEDDATLLECGRCENPYHLACLTPPLEAVPPGEWLCESCRAHDTGGEAADDAPAKTTQAKSGAGAQRGRKRRRA</sequence>
<keyword evidence="2 4" id="KW-0863">Zinc-finger</keyword>
<dbReference type="InterPro" id="IPR019787">
    <property type="entry name" value="Znf_PHD-finger"/>
</dbReference>
<dbReference type="PROSITE" id="PS50016">
    <property type="entry name" value="ZF_PHD_2"/>
    <property type="match status" value="1"/>
</dbReference>
<dbReference type="Gene3D" id="3.30.40.10">
    <property type="entry name" value="Zinc/RING finger domain, C3HC4 (zinc finger)"/>
    <property type="match status" value="1"/>
</dbReference>
<feature type="domain" description="PHD-type" evidence="7">
    <location>
        <begin position="433"/>
        <end position="485"/>
    </location>
</feature>
<dbReference type="Gene3D" id="2.130.10.30">
    <property type="entry name" value="Regulator of chromosome condensation 1/beta-lactamase-inhibitor protein II"/>
    <property type="match status" value="2"/>
</dbReference>
<keyword evidence="1" id="KW-0479">Metal-binding</keyword>
<evidence type="ECO:0000259" key="7">
    <source>
        <dbReference type="PROSITE" id="PS50016"/>
    </source>
</evidence>
<feature type="repeat" description="RCC1" evidence="5">
    <location>
        <begin position="247"/>
        <end position="302"/>
    </location>
</feature>
<dbReference type="PROSITE" id="PS01359">
    <property type="entry name" value="ZF_PHD_1"/>
    <property type="match status" value="1"/>
</dbReference>
<comment type="caution">
    <text evidence="8">The sequence shown here is derived from an EMBL/GenBank/DDBJ whole genome shotgun (WGS) entry which is preliminary data.</text>
</comment>
<dbReference type="SUPFAM" id="SSF50985">
    <property type="entry name" value="RCC1/BLIP-II"/>
    <property type="match status" value="1"/>
</dbReference>
<dbReference type="InterPro" id="IPR028641">
    <property type="entry name" value="RCC2"/>
</dbReference>
<dbReference type="InterPro" id="IPR019786">
    <property type="entry name" value="Zinc_finger_PHD-type_CS"/>
</dbReference>
<dbReference type="AlphaFoldDB" id="A0A0M9VPJ0"/>
<dbReference type="Pfam" id="PF00415">
    <property type="entry name" value="RCC1"/>
    <property type="match status" value="2"/>
</dbReference>
<dbReference type="PANTHER" id="PTHR46207">
    <property type="entry name" value="PROTEIN RCC2"/>
    <property type="match status" value="1"/>
</dbReference>
<dbReference type="SMART" id="SM00249">
    <property type="entry name" value="PHD"/>
    <property type="match status" value="1"/>
</dbReference>
<evidence type="ECO:0000256" key="5">
    <source>
        <dbReference type="PROSITE-ProRule" id="PRU00235"/>
    </source>
</evidence>
<dbReference type="PRINTS" id="PR00633">
    <property type="entry name" value="RCCNDNSATION"/>
</dbReference>
<evidence type="ECO:0000256" key="2">
    <source>
        <dbReference type="ARBA" id="ARBA00022771"/>
    </source>
</evidence>
<dbReference type="GO" id="GO:0031267">
    <property type="term" value="F:small GTPase binding"/>
    <property type="evidence" value="ECO:0007669"/>
    <property type="project" value="TreeGrafter"/>
</dbReference>
<keyword evidence="9" id="KW-1185">Reference proteome</keyword>
<organism evidence="8 9">
    <name type="scientific">Malassezia pachydermatis</name>
    <dbReference type="NCBI Taxonomy" id="77020"/>
    <lineage>
        <taxon>Eukaryota</taxon>
        <taxon>Fungi</taxon>
        <taxon>Dikarya</taxon>
        <taxon>Basidiomycota</taxon>
        <taxon>Ustilaginomycotina</taxon>
        <taxon>Malasseziomycetes</taxon>
        <taxon>Malasseziales</taxon>
        <taxon>Malasseziaceae</taxon>
        <taxon>Malassezia</taxon>
    </lineage>
</organism>
<dbReference type="InterPro" id="IPR013083">
    <property type="entry name" value="Znf_RING/FYVE/PHD"/>
</dbReference>
<name>A0A0M9VPJ0_9BASI</name>
<dbReference type="GO" id="GO:0016020">
    <property type="term" value="C:membrane"/>
    <property type="evidence" value="ECO:0007669"/>
    <property type="project" value="TreeGrafter"/>
</dbReference>
<dbReference type="PANTHER" id="PTHR46207:SF1">
    <property type="entry name" value="PROTEIN RCC2"/>
    <property type="match status" value="1"/>
</dbReference>
<proteinExistence type="predicted"/>
<dbReference type="GeneID" id="28730569"/>
<feature type="repeat" description="RCC1" evidence="5">
    <location>
        <begin position="185"/>
        <end position="246"/>
    </location>
</feature>
<dbReference type="InterPro" id="IPR001965">
    <property type="entry name" value="Znf_PHD"/>
</dbReference>
<dbReference type="Pfam" id="PF13540">
    <property type="entry name" value="RCC1_2"/>
    <property type="match status" value="1"/>
</dbReference>
<accession>A0A0M9VPJ0</accession>
<dbReference type="Pfam" id="PF00628">
    <property type="entry name" value="PHD"/>
    <property type="match status" value="1"/>
</dbReference>
<dbReference type="InterPro" id="IPR000408">
    <property type="entry name" value="Reg_chr_condens"/>
</dbReference>
<evidence type="ECO:0000256" key="4">
    <source>
        <dbReference type="PROSITE-ProRule" id="PRU00146"/>
    </source>
</evidence>
<evidence type="ECO:0000256" key="6">
    <source>
        <dbReference type="SAM" id="MobiDB-lite"/>
    </source>
</evidence>
<dbReference type="PROSITE" id="PS50012">
    <property type="entry name" value="RCC1_3"/>
    <property type="match status" value="3"/>
</dbReference>
<keyword evidence="3" id="KW-0862">Zinc</keyword>
<dbReference type="InterPro" id="IPR011011">
    <property type="entry name" value="Znf_FYVE_PHD"/>
</dbReference>
<feature type="region of interest" description="Disordered" evidence="6">
    <location>
        <begin position="487"/>
        <end position="517"/>
    </location>
</feature>
<dbReference type="OrthoDB" id="5370059at2759"/>